<feature type="domain" description="DUF5641" evidence="2">
    <location>
        <begin position="2"/>
        <end position="83"/>
    </location>
</feature>
<organism evidence="3">
    <name type="scientific">Lygus hesperus</name>
    <name type="common">Western plant bug</name>
    <dbReference type="NCBI Taxonomy" id="30085"/>
    <lineage>
        <taxon>Eukaryota</taxon>
        <taxon>Metazoa</taxon>
        <taxon>Ecdysozoa</taxon>
        <taxon>Arthropoda</taxon>
        <taxon>Hexapoda</taxon>
        <taxon>Insecta</taxon>
        <taxon>Pterygota</taxon>
        <taxon>Neoptera</taxon>
        <taxon>Paraneoptera</taxon>
        <taxon>Hemiptera</taxon>
        <taxon>Heteroptera</taxon>
        <taxon>Panheteroptera</taxon>
        <taxon>Cimicomorpha</taxon>
        <taxon>Miridae</taxon>
        <taxon>Mirini</taxon>
        <taxon>Lygus</taxon>
    </lineage>
</organism>
<feature type="region of interest" description="Disordered" evidence="1">
    <location>
        <begin position="84"/>
        <end position="109"/>
    </location>
</feature>
<evidence type="ECO:0000313" key="3">
    <source>
        <dbReference type="EMBL" id="JAG06637.1"/>
    </source>
</evidence>
<accession>A0A0A9WDX9</accession>
<reference evidence="3" key="1">
    <citation type="journal article" date="2014" name="PLoS ONE">
        <title>Transcriptome-Based Identification of ABC Transporters in the Western Tarnished Plant Bug Lygus hesperus.</title>
        <authorList>
            <person name="Hull J.J."/>
            <person name="Chaney K."/>
            <person name="Geib S.M."/>
            <person name="Fabrick J.A."/>
            <person name="Brent C.S."/>
            <person name="Walsh D."/>
            <person name="Lavine L.C."/>
        </authorList>
    </citation>
    <scope>NUCLEOTIDE SEQUENCE</scope>
</reference>
<gene>
    <name evidence="3" type="primary">Kalrn_0</name>
    <name evidence="3" type="ORF">CM83_4984</name>
</gene>
<sequence length="109" mass="12491">RQALRQRFAKEYIAFLRLKSEKKADTVKVGDVVLIGSEEKKRLDWILAKVVELKPGRDGITRVARLQTPKGELSRPLQRIYPLEIHSSSEKQNSSVDHIEVDEDEEAIP</sequence>
<dbReference type="EMBL" id="GBHO01036967">
    <property type="protein sequence ID" value="JAG06637.1"/>
    <property type="molecule type" value="Transcribed_RNA"/>
</dbReference>
<dbReference type="AlphaFoldDB" id="A0A0A9WDX9"/>
<protein>
    <submittedName>
        <fullName evidence="3">Kalirin</fullName>
    </submittedName>
</protein>
<dbReference type="Pfam" id="PF18701">
    <property type="entry name" value="DUF5641"/>
    <property type="match status" value="1"/>
</dbReference>
<feature type="compositionally biased region" description="Acidic residues" evidence="1">
    <location>
        <begin position="100"/>
        <end position="109"/>
    </location>
</feature>
<proteinExistence type="predicted"/>
<evidence type="ECO:0000259" key="2">
    <source>
        <dbReference type="Pfam" id="PF18701"/>
    </source>
</evidence>
<reference evidence="3" key="2">
    <citation type="submission" date="2014-07" db="EMBL/GenBank/DDBJ databases">
        <authorList>
            <person name="Hull J."/>
        </authorList>
    </citation>
    <scope>NUCLEOTIDE SEQUENCE</scope>
</reference>
<feature type="non-terminal residue" evidence="3">
    <location>
        <position position="1"/>
    </location>
</feature>
<evidence type="ECO:0000256" key="1">
    <source>
        <dbReference type="SAM" id="MobiDB-lite"/>
    </source>
</evidence>
<name>A0A0A9WDX9_LYGHE</name>
<dbReference type="InterPro" id="IPR040676">
    <property type="entry name" value="DUF5641"/>
</dbReference>